<dbReference type="Pfam" id="PF05173">
    <property type="entry name" value="DapB_C"/>
    <property type="match status" value="1"/>
</dbReference>
<evidence type="ECO:0000256" key="12">
    <source>
        <dbReference type="ARBA" id="ARBA00037922"/>
    </source>
</evidence>
<sequence>MSSMLKAPPSNNFRPKLNFLCGGSRTRRQCNISFGSRVNVAFSKLRTSVPLVLCMSTPTTIQHQVTPMSKHNDVSIMVNGCTGKMGNAVINAADSAGLHIVPVSFGSTEEAGQTVEVCGKQILVHGPSDKESVLASVFDEHPNMIVVDYTVPAAVNDNAELYSKVGVPFVMGTTGGDRDILYKTAENSKVYAVISPQMGKQVVAFLAAMEIMAEQFPGAFSGYSLQVLESHQAGKLDTSGTAKAVISCFRKLGVSFDMDQIQMIRDPKQQIEMVGVPEEHLPGHAFHMYHLTSPDQTVSFEFQHNVCGRSIYAEGTVDAVLFLSKKVQSKADKRIYNMIDVRLLSHQGQFRRSVKLNCYAFFFDECADHENSTCIVTEKEDVALSREIPKKMP</sequence>
<dbReference type="Gene3D" id="3.40.50.720">
    <property type="entry name" value="NAD(P)-binding Rossmann-like Domain"/>
    <property type="match status" value="1"/>
</dbReference>
<dbReference type="GO" id="GO:0019877">
    <property type="term" value="P:diaminopimelate biosynthetic process"/>
    <property type="evidence" value="ECO:0007669"/>
    <property type="project" value="UniProtKB-KW"/>
</dbReference>
<evidence type="ECO:0000256" key="10">
    <source>
        <dbReference type="ARBA" id="ARBA00023027"/>
    </source>
</evidence>
<evidence type="ECO:0000256" key="14">
    <source>
        <dbReference type="ARBA" id="ARBA00049080"/>
    </source>
</evidence>
<evidence type="ECO:0000256" key="11">
    <source>
        <dbReference type="ARBA" id="ARBA00023154"/>
    </source>
</evidence>
<keyword evidence="8" id="KW-0809">Transit peptide</keyword>
<evidence type="ECO:0000259" key="18">
    <source>
        <dbReference type="Pfam" id="PF05173"/>
    </source>
</evidence>
<dbReference type="FunFam" id="3.40.50.720:FF:000264">
    <property type="entry name" value="4-hydroxy-tetrahydrodipicolinate reductase 2 chloroplastic"/>
    <property type="match status" value="1"/>
</dbReference>
<evidence type="ECO:0000256" key="15">
    <source>
        <dbReference type="ARBA" id="ARBA00049396"/>
    </source>
</evidence>
<evidence type="ECO:0000256" key="13">
    <source>
        <dbReference type="ARBA" id="ARBA00038983"/>
    </source>
</evidence>
<dbReference type="Gene3D" id="3.30.360.10">
    <property type="entry name" value="Dihydrodipicolinate Reductase, domain 2"/>
    <property type="match status" value="1"/>
</dbReference>
<dbReference type="Pfam" id="PF01113">
    <property type="entry name" value="DapB_N"/>
    <property type="match status" value="1"/>
</dbReference>
<dbReference type="SUPFAM" id="SSF51735">
    <property type="entry name" value="NAD(P)-binding Rossmann-fold domains"/>
    <property type="match status" value="1"/>
</dbReference>
<evidence type="ECO:0000256" key="8">
    <source>
        <dbReference type="ARBA" id="ARBA00022946"/>
    </source>
</evidence>
<dbReference type="InterPro" id="IPR022663">
    <property type="entry name" value="DapB_C"/>
</dbReference>
<dbReference type="InterPro" id="IPR023940">
    <property type="entry name" value="DHDPR_bac"/>
</dbReference>
<keyword evidence="3" id="KW-0150">Chloroplast</keyword>
<dbReference type="NCBIfam" id="TIGR02130">
    <property type="entry name" value="dapB_plant"/>
    <property type="match status" value="1"/>
</dbReference>
<dbReference type="AlphaFoldDB" id="A0AAD5JFP4"/>
<keyword evidence="10" id="KW-0520">NAD</keyword>
<dbReference type="GO" id="GO:0070402">
    <property type="term" value="F:NADPH binding"/>
    <property type="evidence" value="ECO:0007669"/>
    <property type="project" value="InterPro"/>
</dbReference>
<keyword evidence="11" id="KW-0457">Lysine biosynthesis</keyword>
<dbReference type="Proteomes" id="UP001064489">
    <property type="component" value="Chromosome 13"/>
</dbReference>
<evidence type="ECO:0000256" key="9">
    <source>
        <dbReference type="ARBA" id="ARBA00023002"/>
    </source>
</evidence>
<evidence type="ECO:0000256" key="6">
    <source>
        <dbReference type="ARBA" id="ARBA00022857"/>
    </source>
</evidence>
<dbReference type="InterPro" id="IPR036291">
    <property type="entry name" value="NAD(P)-bd_dom_sf"/>
</dbReference>
<name>A0AAD5JFP4_ACENE</name>
<keyword evidence="20" id="KW-1185">Reference proteome</keyword>
<comment type="caution">
    <text evidence="19">The sequence shown here is derived from an EMBL/GenBank/DDBJ whole genome shotgun (WGS) entry which is preliminary data.</text>
</comment>
<evidence type="ECO:0000256" key="7">
    <source>
        <dbReference type="ARBA" id="ARBA00022915"/>
    </source>
</evidence>
<evidence type="ECO:0000256" key="3">
    <source>
        <dbReference type="ARBA" id="ARBA00022528"/>
    </source>
</evidence>
<organism evidence="19 20">
    <name type="scientific">Acer negundo</name>
    <name type="common">Box elder</name>
    <dbReference type="NCBI Taxonomy" id="4023"/>
    <lineage>
        <taxon>Eukaryota</taxon>
        <taxon>Viridiplantae</taxon>
        <taxon>Streptophyta</taxon>
        <taxon>Embryophyta</taxon>
        <taxon>Tracheophyta</taxon>
        <taxon>Spermatophyta</taxon>
        <taxon>Magnoliopsida</taxon>
        <taxon>eudicotyledons</taxon>
        <taxon>Gunneridae</taxon>
        <taxon>Pentapetalae</taxon>
        <taxon>rosids</taxon>
        <taxon>malvids</taxon>
        <taxon>Sapindales</taxon>
        <taxon>Sapindaceae</taxon>
        <taxon>Hippocastanoideae</taxon>
        <taxon>Acereae</taxon>
        <taxon>Acer</taxon>
    </lineage>
</organism>
<keyword evidence="5" id="KW-0934">Plastid</keyword>
<comment type="function">
    <text evidence="16">Catalyzes the conversion of 4-hydroxy-tetrahydrodipicolinate (HTPA) to tetrahydrodipicolinate.</text>
</comment>
<dbReference type="CDD" id="cd02274">
    <property type="entry name" value="DHDPR_N"/>
    <property type="match status" value="1"/>
</dbReference>
<dbReference type="PANTHER" id="PTHR20836">
    <property type="entry name" value="DIHYDRODIPICOLINATE REDUCTASE"/>
    <property type="match status" value="1"/>
</dbReference>
<feature type="domain" description="Dihydrodipicolinate reductase C-terminal" evidence="18">
    <location>
        <begin position="202"/>
        <end position="341"/>
    </location>
</feature>
<protein>
    <recommendedName>
        <fullName evidence="13">4-hydroxy-tetrahydrodipicolinate reductase</fullName>
        <ecNumber evidence="13">1.17.1.8</ecNumber>
    </recommendedName>
</protein>
<comment type="pathway">
    <text evidence="12">Amino-acid biosynthesis; L-lysine biosynthesis via DAP pathway; (S)-tetrahydrodipicolinate from L-aspartate: step 4/4.</text>
</comment>
<evidence type="ECO:0000256" key="16">
    <source>
        <dbReference type="ARBA" id="ARBA00057936"/>
    </source>
</evidence>
<keyword evidence="4" id="KW-0028">Amino-acid biosynthesis</keyword>
<dbReference type="GO" id="GO:0008839">
    <property type="term" value="F:4-hydroxy-tetrahydrodipicolinate reductase"/>
    <property type="evidence" value="ECO:0007669"/>
    <property type="project" value="UniProtKB-EC"/>
</dbReference>
<evidence type="ECO:0000256" key="4">
    <source>
        <dbReference type="ARBA" id="ARBA00022605"/>
    </source>
</evidence>
<evidence type="ECO:0000256" key="1">
    <source>
        <dbReference type="ARBA" id="ARBA00004229"/>
    </source>
</evidence>
<dbReference type="InterPro" id="IPR011859">
    <property type="entry name" value="Dihydrodipicolinate_Rdtase_pln"/>
</dbReference>
<feature type="domain" description="Dihydrodipicolinate reductase N-terminal" evidence="17">
    <location>
        <begin position="75"/>
        <end position="198"/>
    </location>
</feature>
<dbReference type="EMBL" id="JAJSOW010000002">
    <property type="protein sequence ID" value="KAI9198251.1"/>
    <property type="molecule type" value="Genomic_DNA"/>
</dbReference>
<dbReference type="EC" id="1.17.1.8" evidence="13"/>
<comment type="similarity">
    <text evidence="2">Belongs to the DapB family.</text>
</comment>
<proteinExistence type="inferred from homology"/>
<gene>
    <name evidence="19" type="ORF">LWI28_012485</name>
</gene>
<dbReference type="GO" id="GO:0009089">
    <property type="term" value="P:lysine biosynthetic process via diaminopimelate"/>
    <property type="evidence" value="ECO:0007669"/>
    <property type="project" value="InterPro"/>
</dbReference>
<comment type="catalytic activity">
    <reaction evidence="14">
        <text>(S)-2,3,4,5-tetrahydrodipicolinate + NADP(+) + H2O = (2S,4S)-4-hydroxy-2,3,4,5-tetrahydrodipicolinate + NADPH + H(+)</text>
        <dbReference type="Rhea" id="RHEA:35331"/>
        <dbReference type="ChEBI" id="CHEBI:15377"/>
        <dbReference type="ChEBI" id="CHEBI:15378"/>
        <dbReference type="ChEBI" id="CHEBI:16845"/>
        <dbReference type="ChEBI" id="CHEBI:57783"/>
        <dbReference type="ChEBI" id="CHEBI:58349"/>
        <dbReference type="ChEBI" id="CHEBI:67139"/>
        <dbReference type="EC" id="1.17.1.8"/>
    </reaction>
</comment>
<keyword evidence="7" id="KW-0220">Diaminopimelate biosynthesis</keyword>
<keyword evidence="9" id="KW-0560">Oxidoreductase</keyword>
<dbReference type="GO" id="GO:0009570">
    <property type="term" value="C:chloroplast stroma"/>
    <property type="evidence" value="ECO:0007669"/>
    <property type="project" value="TreeGrafter"/>
</dbReference>
<keyword evidence="6" id="KW-0521">NADP</keyword>
<accession>A0AAD5JFP4</accession>
<comment type="subcellular location">
    <subcellularLocation>
        <location evidence="1">Plastid</location>
        <location evidence="1">Chloroplast</location>
    </subcellularLocation>
</comment>
<evidence type="ECO:0000259" key="17">
    <source>
        <dbReference type="Pfam" id="PF01113"/>
    </source>
</evidence>
<evidence type="ECO:0000256" key="2">
    <source>
        <dbReference type="ARBA" id="ARBA00006642"/>
    </source>
</evidence>
<dbReference type="PANTHER" id="PTHR20836:SF0">
    <property type="entry name" value="4-HYDROXY-TETRAHYDRODIPICOLINATE REDUCTASE 1, CHLOROPLASTIC-RELATED"/>
    <property type="match status" value="1"/>
</dbReference>
<reference evidence="19 20" key="1">
    <citation type="journal article" date="2022" name="Plant J.">
        <title>Strategies of tolerance reflected in two North American maple genomes.</title>
        <authorList>
            <person name="McEvoy S.L."/>
            <person name="Sezen U.U."/>
            <person name="Trouern-Trend A."/>
            <person name="McMahon S.M."/>
            <person name="Schaberg P.G."/>
            <person name="Yang J."/>
            <person name="Wegrzyn J.L."/>
            <person name="Swenson N.G."/>
        </authorList>
    </citation>
    <scope>NUCLEOTIDE SEQUENCE [LARGE SCALE GENOMIC DNA]</scope>
    <source>
        <strain evidence="19">91603</strain>
    </source>
</reference>
<evidence type="ECO:0000313" key="20">
    <source>
        <dbReference type="Proteomes" id="UP001064489"/>
    </source>
</evidence>
<comment type="catalytic activity">
    <reaction evidence="15">
        <text>(S)-2,3,4,5-tetrahydrodipicolinate + NAD(+) + H2O = (2S,4S)-4-hydroxy-2,3,4,5-tetrahydrodipicolinate + NADH + H(+)</text>
        <dbReference type="Rhea" id="RHEA:35323"/>
        <dbReference type="ChEBI" id="CHEBI:15377"/>
        <dbReference type="ChEBI" id="CHEBI:15378"/>
        <dbReference type="ChEBI" id="CHEBI:16845"/>
        <dbReference type="ChEBI" id="CHEBI:57540"/>
        <dbReference type="ChEBI" id="CHEBI:57945"/>
        <dbReference type="ChEBI" id="CHEBI:67139"/>
        <dbReference type="EC" id="1.17.1.8"/>
    </reaction>
</comment>
<dbReference type="InterPro" id="IPR000846">
    <property type="entry name" value="DapB_N"/>
</dbReference>
<evidence type="ECO:0000313" key="19">
    <source>
        <dbReference type="EMBL" id="KAI9198251.1"/>
    </source>
</evidence>
<dbReference type="FunFam" id="3.30.360.10:FF:000037">
    <property type="entry name" value="4-hydroxy-tetrahydrodipicolinate reductase 2, chloroplastic"/>
    <property type="match status" value="1"/>
</dbReference>
<evidence type="ECO:0000256" key="5">
    <source>
        <dbReference type="ARBA" id="ARBA00022640"/>
    </source>
</evidence>